<evidence type="ECO:0000313" key="4">
    <source>
        <dbReference type="EMBL" id="KAG7099849.1"/>
    </source>
</evidence>
<dbReference type="InterPro" id="IPR018247">
    <property type="entry name" value="EF_Hand_1_Ca_BS"/>
</dbReference>
<comment type="caution">
    <text evidence="4">The sequence shown here is derived from an EMBL/GenBank/DDBJ whole genome shotgun (WGS) entry which is preliminary data.</text>
</comment>
<proteinExistence type="inferred from homology"/>
<dbReference type="OrthoDB" id="21214at2759"/>
<dbReference type="Pfam" id="PF05769">
    <property type="entry name" value="SIKE"/>
    <property type="match status" value="1"/>
</dbReference>
<evidence type="ECO:0000256" key="3">
    <source>
        <dbReference type="SAM" id="MobiDB-lite"/>
    </source>
</evidence>
<gene>
    <name evidence="4" type="ORF">E1B28_001656</name>
</gene>
<dbReference type="InterPro" id="IPR008555">
    <property type="entry name" value="SIKE"/>
</dbReference>
<dbReference type="PROSITE" id="PS00018">
    <property type="entry name" value="EF_HAND_1"/>
    <property type="match status" value="1"/>
</dbReference>
<keyword evidence="5" id="KW-1185">Reference proteome</keyword>
<organism evidence="4 5">
    <name type="scientific">Marasmius oreades</name>
    <name type="common">fairy-ring Marasmius</name>
    <dbReference type="NCBI Taxonomy" id="181124"/>
    <lineage>
        <taxon>Eukaryota</taxon>
        <taxon>Fungi</taxon>
        <taxon>Dikarya</taxon>
        <taxon>Basidiomycota</taxon>
        <taxon>Agaricomycotina</taxon>
        <taxon>Agaricomycetes</taxon>
        <taxon>Agaricomycetidae</taxon>
        <taxon>Agaricales</taxon>
        <taxon>Marasmiineae</taxon>
        <taxon>Marasmiaceae</taxon>
        <taxon>Marasmius</taxon>
    </lineage>
</organism>
<dbReference type="PANTHER" id="PTHR39472">
    <property type="entry name" value="EXPRESSED PROTEIN"/>
    <property type="match status" value="1"/>
</dbReference>
<accession>A0A9P7V3U8</accession>
<sequence>MDNELVRVWHLINELSDQLAHNYKITKTLQSQSSVLKNESAQISSAGFNLRRFNTDITKEAFDSELERSNAQMLIENQALLHENKQLSLLLKEYEGTLETIMTKFRNHTLAAQQHELTLTRHYETLLLARDTQDLSSDFTSAINMPKSLHRLLLYLRNFIRSTSGEENLDPPDSDNSGYLDPGELVFLIESLERRLTSDDDEYSETGLSSDWQVDREHEIARLEEENNELRKALGIDPEAISSAGIDMAAEFRRMECERHPILSLDKHRRRGSEQSYGSGDHWVEKGLGGPQQPGNMGSYWDGIVRGPVSNQQQQPTYSSVLVGGGGGGPQQLPAVSGGAPLQRAVDLPGMRMGAGAQGRRLGSSIPPQRGGWMGAPPTRGGVTGIGGVHPPPPSTGLSLWNQPSPAPPITNRPQWPTQGSGLDIGR</sequence>
<dbReference type="EMBL" id="CM032181">
    <property type="protein sequence ID" value="KAG7099849.1"/>
    <property type="molecule type" value="Genomic_DNA"/>
</dbReference>
<protein>
    <recommendedName>
        <fullName evidence="6">EF-hand domain-containing protein</fullName>
    </recommendedName>
</protein>
<dbReference type="RefSeq" id="XP_043016319.1">
    <property type="nucleotide sequence ID" value="XM_043147609.1"/>
</dbReference>
<dbReference type="GeneID" id="66070732"/>
<feature type="region of interest" description="Disordered" evidence="3">
    <location>
        <begin position="383"/>
        <end position="427"/>
    </location>
</feature>
<keyword evidence="2" id="KW-0175">Coiled coil</keyword>
<dbReference type="Proteomes" id="UP001049176">
    <property type="component" value="Chromosome 1"/>
</dbReference>
<dbReference type="AlphaFoldDB" id="A0A9P7V3U8"/>
<evidence type="ECO:0008006" key="6">
    <source>
        <dbReference type="Google" id="ProtNLM"/>
    </source>
</evidence>
<feature type="compositionally biased region" description="Polar residues" evidence="3">
    <location>
        <begin position="412"/>
        <end position="421"/>
    </location>
</feature>
<dbReference type="PANTHER" id="PTHR39472:SF1">
    <property type="entry name" value="EXPRESSED PROTEIN"/>
    <property type="match status" value="1"/>
</dbReference>
<evidence type="ECO:0000313" key="5">
    <source>
        <dbReference type="Proteomes" id="UP001049176"/>
    </source>
</evidence>
<evidence type="ECO:0000256" key="2">
    <source>
        <dbReference type="ARBA" id="ARBA00023054"/>
    </source>
</evidence>
<evidence type="ECO:0000256" key="1">
    <source>
        <dbReference type="ARBA" id="ARBA00005537"/>
    </source>
</evidence>
<comment type="similarity">
    <text evidence="1">Belongs to the SIKE family.</text>
</comment>
<name>A0A9P7V3U8_9AGAR</name>
<reference evidence="4" key="1">
    <citation type="journal article" date="2021" name="Genome Biol. Evol.">
        <title>The assembled and annotated genome of the fairy-ring fungus Marasmius oreades.</title>
        <authorList>
            <person name="Hiltunen M."/>
            <person name="Ament-Velasquez S.L."/>
            <person name="Johannesson H."/>
        </authorList>
    </citation>
    <scope>NUCLEOTIDE SEQUENCE</scope>
    <source>
        <strain evidence="4">03SP1</strain>
    </source>
</reference>
<dbReference type="KEGG" id="more:E1B28_001656"/>